<dbReference type="EMBL" id="JAGHQM010000280">
    <property type="protein sequence ID" value="KAH0562947.1"/>
    <property type="molecule type" value="Genomic_DNA"/>
</dbReference>
<proteinExistence type="predicted"/>
<keyword evidence="1" id="KW-0472">Membrane</keyword>
<comment type="caution">
    <text evidence="2">The sequence shown here is derived from an EMBL/GenBank/DDBJ whole genome shotgun (WGS) entry which is preliminary data.</text>
</comment>
<feature type="transmembrane region" description="Helical" evidence="1">
    <location>
        <begin position="85"/>
        <end position="107"/>
    </location>
</feature>
<keyword evidence="1" id="KW-1133">Transmembrane helix</keyword>
<gene>
    <name evidence="2" type="ORF">GP486_002493</name>
</gene>
<feature type="transmembrane region" description="Helical" evidence="1">
    <location>
        <begin position="20"/>
        <end position="45"/>
    </location>
</feature>
<keyword evidence="3" id="KW-1185">Reference proteome</keyword>
<name>A0A9P8LEQ0_9PEZI</name>
<reference evidence="2" key="1">
    <citation type="submission" date="2021-03" db="EMBL/GenBank/DDBJ databases">
        <title>Comparative genomics and phylogenomic investigation of the class Geoglossomycetes provide insights into ecological specialization and systematics.</title>
        <authorList>
            <person name="Melie T."/>
            <person name="Pirro S."/>
            <person name="Miller A.N."/>
            <person name="Quandt A."/>
        </authorList>
    </citation>
    <scope>NUCLEOTIDE SEQUENCE</scope>
    <source>
        <strain evidence="2">CAQ_001_2017</strain>
    </source>
</reference>
<evidence type="ECO:0000313" key="3">
    <source>
        <dbReference type="Proteomes" id="UP000750711"/>
    </source>
</evidence>
<accession>A0A9P8LEQ0</accession>
<dbReference type="Proteomes" id="UP000750711">
    <property type="component" value="Unassembled WGS sequence"/>
</dbReference>
<feature type="transmembrane region" description="Helical" evidence="1">
    <location>
        <begin position="57"/>
        <end position="78"/>
    </location>
</feature>
<dbReference type="AlphaFoldDB" id="A0A9P8LEQ0"/>
<evidence type="ECO:0008006" key="4">
    <source>
        <dbReference type="Google" id="ProtNLM"/>
    </source>
</evidence>
<organism evidence="2 3">
    <name type="scientific">Trichoglossum hirsutum</name>
    <dbReference type="NCBI Taxonomy" id="265104"/>
    <lineage>
        <taxon>Eukaryota</taxon>
        <taxon>Fungi</taxon>
        <taxon>Dikarya</taxon>
        <taxon>Ascomycota</taxon>
        <taxon>Pezizomycotina</taxon>
        <taxon>Geoglossomycetes</taxon>
        <taxon>Geoglossales</taxon>
        <taxon>Geoglossaceae</taxon>
        <taxon>Trichoglossum</taxon>
    </lineage>
</organism>
<protein>
    <recommendedName>
        <fullName evidence="4">MARVEL domain-containing protein</fullName>
    </recommendedName>
</protein>
<evidence type="ECO:0000313" key="2">
    <source>
        <dbReference type="EMBL" id="KAH0562947.1"/>
    </source>
</evidence>
<keyword evidence="1" id="KW-0812">Transmembrane</keyword>
<evidence type="ECO:0000256" key="1">
    <source>
        <dbReference type="SAM" id="Phobius"/>
    </source>
</evidence>
<sequence>MSEKVITEFFQVVDEAILKIIFLFVRFLQIFSSIFIVGSVAQFSSDVTNLGNTLSDAYTALLSIGCVATVWSLLTSLISCCGGAIFFNIDIVLDFLVAICFIVSAVLSRSDSHSKCSDFNSKYFGPNSGFGFRDCNLIKTVYAFSIVNTFEDADITTATNATITLDITTTITITIITAMVALHNRELEGLVGLDGIRHG</sequence>